<dbReference type="AlphaFoldDB" id="A0AAD9IW07"/>
<keyword evidence="6" id="KW-0007">Acetylation</keyword>
<comment type="caution">
    <text evidence="11">The sequence shown here is derived from an EMBL/GenBank/DDBJ whole genome shotgun (WGS) entry which is preliminary data.</text>
</comment>
<dbReference type="InterPro" id="IPR029753">
    <property type="entry name" value="D-isomer_DH_CS"/>
</dbReference>
<dbReference type="EMBL" id="JAODUP010001125">
    <property type="protein sequence ID" value="KAK2141300.1"/>
    <property type="molecule type" value="Genomic_DNA"/>
</dbReference>
<evidence type="ECO:0000256" key="5">
    <source>
        <dbReference type="ARBA" id="ARBA00022605"/>
    </source>
</evidence>
<dbReference type="GO" id="GO:0008652">
    <property type="term" value="P:amino acid biosynthetic process"/>
    <property type="evidence" value="ECO:0007669"/>
    <property type="project" value="UniProtKB-KW"/>
</dbReference>
<feature type="domain" description="D-isomer specific 2-hydroxyacid dehydrogenase catalytic" evidence="9">
    <location>
        <begin position="8"/>
        <end position="317"/>
    </location>
</feature>
<dbReference type="Pfam" id="PF02826">
    <property type="entry name" value="2-Hacid_dh_C"/>
    <property type="match status" value="1"/>
</dbReference>
<keyword evidence="7" id="KW-0560">Oxidoreductase</keyword>
<accession>A0AAD9IW07</accession>
<sequence>MALQLKKILISDEVDQKCVDILRENGLEVVKDTSLAGDKGKLIAEIQKYDGLIVRSATKVTSDVIKAAISLKIIGRAGTGVDNIDCDAATKQGIVVMNTPGGNTISAAELTCTMILAMSRHVCQGTLSLRDGRWERKKLLGNEVSGKTLAIVGLGRIGEKVAERMQCFGMRTIGYDPIIPGEVSAKFGVEWISLEDLWPQADYITVHTPLIPQTKDLLNDDVFSKCKKGVRIINCARGGIIDEDALLRALRSGQCGGAGLDVFAQEPPTNMELIQHPLVTCTPHLGANTNEAQCRVAEDIALQFVDAMKGRSLFGAINAQALSNALSPLTKPWVMLATALGKIAAATGHSNGPLTIETQGAGLSKSAGYLSAAIFVGLLHSESNNHLNLVSAPALAKKLQLKTDLKHQDGEVEQIKLSAADLCLVGTIGGATVPLLISINGQQLAQGVQLTGNMLLLKTVPNKQPLADIIRAVGSGLMSFVSSVQDSSIWYICQLASPLSELGPVKAVVDKAYPVTI</sequence>
<evidence type="ECO:0000313" key="12">
    <source>
        <dbReference type="Proteomes" id="UP001208570"/>
    </source>
</evidence>
<evidence type="ECO:0000313" key="11">
    <source>
        <dbReference type="EMBL" id="KAK2141300.1"/>
    </source>
</evidence>
<gene>
    <name evidence="11" type="ORF">LSH36_1125g00008</name>
</gene>
<dbReference type="PANTHER" id="PTHR42938:SF22">
    <property type="entry name" value="D-3-PHOSPHOGLYCERATE DEHYDROGENASE"/>
    <property type="match status" value="1"/>
</dbReference>
<keyword evidence="5" id="KW-0028">Amino-acid biosynthesis</keyword>
<dbReference type="InterPro" id="IPR006140">
    <property type="entry name" value="D-isomer_DH_NAD-bd"/>
</dbReference>
<comment type="subunit">
    <text evidence="2">Homotetramer.</text>
</comment>
<dbReference type="InterPro" id="IPR029009">
    <property type="entry name" value="ASB_dom_sf"/>
</dbReference>
<evidence type="ECO:0000256" key="1">
    <source>
        <dbReference type="ARBA" id="ARBA00005854"/>
    </source>
</evidence>
<keyword evidence="12" id="KW-1185">Reference proteome</keyword>
<evidence type="ECO:0000256" key="7">
    <source>
        <dbReference type="ARBA" id="ARBA00023002"/>
    </source>
</evidence>
<evidence type="ECO:0000256" key="3">
    <source>
        <dbReference type="ARBA" id="ARBA00021582"/>
    </source>
</evidence>
<dbReference type="InterPro" id="IPR036291">
    <property type="entry name" value="NAD(P)-bd_dom_sf"/>
</dbReference>
<evidence type="ECO:0000256" key="6">
    <source>
        <dbReference type="ARBA" id="ARBA00022990"/>
    </source>
</evidence>
<dbReference type="InterPro" id="IPR006139">
    <property type="entry name" value="D-isomer_2_OHA_DH_cat_dom"/>
</dbReference>
<dbReference type="GO" id="GO:0004617">
    <property type="term" value="F:phosphoglycerate dehydrogenase activity"/>
    <property type="evidence" value="ECO:0007669"/>
    <property type="project" value="TreeGrafter"/>
</dbReference>
<dbReference type="GO" id="GO:0051287">
    <property type="term" value="F:NAD binding"/>
    <property type="evidence" value="ECO:0007669"/>
    <property type="project" value="InterPro"/>
</dbReference>
<name>A0AAD9IW07_9ANNE</name>
<evidence type="ECO:0000256" key="4">
    <source>
        <dbReference type="ARBA" id="ARBA00022553"/>
    </source>
</evidence>
<evidence type="ECO:0000256" key="2">
    <source>
        <dbReference type="ARBA" id="ARBA00011881"/>
    </source>
</evidence>
<evidence type="ECO:0000259" key="9">
    <source>
        <dbReference type="Pfam" id="PF00389"/>
    </source>
</evidence>
<reference evidence="11" key="1">
    <citation type="journal article" date="2023" name="Mol. Biol. Evol.">
        <title>Third-Generation Sequencing Reveals the Adaptive Role of the Epigenome in Three Deep-Sea Polychaetes.</title>
        <authorList>
            <person name="Perez M."/>
            <person name="Aroh O."/>
            <person name="Sun Y."/>
            <person name="Lan Y."/>
            <person name="Juniper S.K."/>
            <person name="Young C.R."/>
            <person name="Angers B."/>
            <person name="Qian P.Y."/>
        </authorList>
    </citation>
    <scope>NUCLEOTIDE SEQUENCE</scope>
    <source>
        <strain evidence="11">P08H-3</strain>
    </source>
</reference>
<dbReference type="Gene3D" id="3.30.1330.90">
    <property type="entry name" value="D-3-phosphoglycerate dehydrogenase, domain 3"/>
    <property type="match status" value="1"/>
</dbReference>
<dbReference type="SUPFAM" id="SSF143548">
    <property type="entry name" value="Serine metabolism enzymes domain"/>
    <property type="match status" value="1"/>
</dbReference>
<protein>
    <recommendedName>
        <fullName evidence="3">D-3-phosphoglycerate dehydrogenase</fullName>
    </recommendedName>
</protein>
<dbReference type="Gene3D" id="3.40.50.720">
    <property type="entry name" value="NAD(P)-binding Rossmann-like Domain"/>
    <property type="match status" value="2"/>
</dbReference>
<organism evidence="11 12">
    <name type="scientific">Paralvinella palmiformis</name>
    <dbReference type="NCBI Taxonomy" id="53620"/>
    <lineage>
        <taxon>Eukaryota</taxon>
        <taxon>Metazoa</taxon>
        <taxon>Spiralia</taxon>
        <taxon>Lophotrochozoa</taxon>
        <taxon>Annelida</taxon>
        <taxon>Polychaeta</taxon>
        <taxon>Sedentaria</taxon>
        <taxon>Canalipalpata</taxon>
        <taxon>Terebellida</taxon>
        <taxon>Terebelliformia</taxon>
        <taxon>Alvinellidae</taxon>
        <taxon>Paralvinella</taxon>
    </lineage>
</organism>
<feature type="domain" description="D-isomer specific 2-hydroxyacid dehydrogenase NAD-binding" evidence="10">
    <location>
        <begin position="113"/>
        <end position="286"/>
    </location>
</feature>
<comment type="similarity">
    <text evidence="1">Belongs to the D-isomer specific 2-hydroxyacid dehydrogenase family.</text>
</comment>
<dbReference type="Proteomes" id="UP001208570">
    <property type="component" value="Unassembled WGS sequence"/>
</dbReference>
<keyword evidence="4" id="KW-0597">Phosphoprotein</keyword>
<dbReference type="Pfam" id="PF00389">
    <property type="entry name" value="2-Hacid_dh"/>
    <property type="match status" value="1"/>
</dbReference>
<dbReference type="PANTHER" id="PTHR42938">
    <property type="entry name" value="FORMATE DEHYDROGENASE 1"/>
    <property type="match status" value="1"/>
</dbReference>
<evidence type="ECO:0000256" key="8">
    <source>
        <dbReference type="ARBA" id="ARBA00023027"/>
    </source>
</evidence>
<proteinExistence type="inferred from homology"/>
<evidence type="ECO:0000259" key="10">
    <source>
        <dbReference type="Pfam" id="PF02826"/>
    </source>
</evidence>
<dbReference type="FunFam" id="3.40.50.720:FF:000021">
    <property type="entry name" value="D-3-phosphoglycerate dehydrogenase"/>
    <property type="match status" value="1"/>
</dbReference>
<dbReference type="CDD" id="cd12173">
    <property type="entry name" value="PGDH_4"/>
    <property type="match status" value="1"/>
</dbReference>
<dbReference type="PROSITE" id="PS00671">
    <property type="entry name" value="D_2_HYDROXYACID_DH_3"/>
    <property type="match status" value="1"/>
</dbReference>
<dbReference type="SUPFAM" id="SSF51735">
    <property type="entry name" value="NAD(P)-binding Rossmann-fold domains"/>
    <property type="match status" value="1"/>
</dbReference>
<dbReference type="InterPro" id="IPR029752">
    <property type="entry name" value="D-isomer_DH_CS1"/>
</dbReference>
<keyword evidence="8" id="KW-0520">NAD</keyword>
<dbReference type="SUPFAM" id="SSF52283">
    <property type="entry name" value="Formate/glycerate dehydrogenase catalytic domain-like"/>
    <property type="match status" value="1"/>
</dbReference>
<dbReference type="PROSITE" id="PS00065">
    <property type="entry name" value="D_2_HYDROXYACID_DH_1"/>
    <property type="match status" value="1"/>
</dbReference>